<dbReference type="Proteomes" id="UP000245081">
    <property type="component" value="Unassembled WGS sequence"/>
</dbReference>
<evidence type="ECO:0000313" key="2">
    <source>
        <dbReference type="EMBL" id="GBG12919.1"/>
    </source>
</evidence>
<gene>
    <name evidence="2" type="ORF">NMK_0456</name>
</gene>
<organism evidence="2 3">
    <name type="scientific">Novimethylophilus kurashikiensis</name>
    <dbReference type="NCBI Taxonomy" id="1825523"/>
    <lineage>
        <taxon>Bacteria</taxon>
        <taxon>Pseudomonadati</taxon>
        <taxon>Pseudomonadota</taxon>
        <taxon>Betaproteobacteria</taxon>
        <taxon>Nitrosomonadales</taxon>
        <taxon>Methylophilaceae</taxon>
        <taxon>Novimethylophilus</taxon>
    </lineage>
</organism>
<reference evidence="2 3" key="1">
    <citation type="journal article" date="2018" name="Environ. Microbiol.">
        <title>Isolation and genomic characterization of Novimethylophilus kurashikiensis gen. nov. sp. nov., a new lanthanide-dependent methylotrophic species of Methylophilaceae.</title>
        <authorList>
            <person name="Lv H."/>
            <person name="Sahin N."/>
            <person name="Tani A."/>
        </authorList>
    </citation>
    <scope>NUCLEOTIDE SEQUENCE [LARGE SCALE GENOMIC DNA]</scope>
    <source>
        <strain evidence="2 3">La2-4</strain>
    </source>
</reference>
<dbReference type="SUPFAM" id="SSF48452">
    <property type="entry name" value="TPR-like"/>
    <property type="match status" value="1"/>
</dbReference>
<comment type="caution">
    <text evidence="2">The sequence shown here is derived from an EMBL/GenBank/DDBJ whole genome shotgun (WGS) entry which is preliminary data.</text>
</comment>
<dbReference type="AlphaFoldDB" id="A0A2R5F4I2"/>
<keyword evidence="3" id="KW-1185">Reference proteome</keyword>
<dbReference type="OrthoDB" id="8558195at2"/>
<accession>A0A2R5F4I2</accession>
<sequence length="795" mass="88029">MLIFDLLRSVLNGPSPVVRAGLALTACVSAQALAQDAFLEEPTIDTVGNNGEMRVSFTTPIRYVRRFPEGKSKALHVFIELADPCAAEEILAQETKWLPKSDEYPKVTIAFPESIRRSMLSPAYCVANHRDVYTGYNVLIKFEQEIDAQVRPGSDGHSLIVTVPLPKAAQAKAEAKPTASVQKTESNPAQPAIPESKPLDSKTVESKPIEKGPAVANAVPATPVEQMLAQPTVGEALLPTAKAEPELPPADLFMAGRTALSKGDALGAVQLFNRLLNLPPNDYSRDAQELVGVAREQAGEYDKAKAEYQLYLKLYPSGESSDRVKQRLTALEASLAVPKAAKQVSAKTKKPVREIHQNTFTGSVSQYYYAGKTQSHMVNGAGETTDTRSIDQSTLITNTDATGRFRHNQYDTKIVFRDTEVHNALPGRMDRNTLSAAYVEHQNKADDYMFRIGRQSGTSQGVLGRFDGIFARYGLNPQWRITAVAGEPDNGSHSFVQTKRHFYGVGVEFGPLAEKWSGTVYGIQQVADGLVERRAVGTELRYFNGTTSWFGLMDYDTIYDDVNMAMLQGNWTAEGGYNFNVLFDHRKSPILYAETAIQGLTGARSVQDLRQMLSSGDIYSYVKGLVPESDMAMFGVTKQLNSQWQIGGDIRAVRIGPTDGAGSIEAQPGISDNYTLTLQAVGTDALFKNNTAMVMASFVQDPQYNAQNLALVNSMMLQEKWRIDGALRYYQEKRDAGQKTWKINPGIRLNYRMRDNWSFEAELNIDRTYTDDPVAVTKTTTWRETLFAGYRWDFR</sequence>
<feature type="compositionally biased region" description="Basic and acidic residues" evidence="1">
    <location>
        <begin position="197"/>
        <end position="210"/>
    </location>
</feature>
<feature type="region of interest" description="Disordered" evidence="1">
    <location>
        <begin position="171"/>
        <end position="210"/>
    </location>
</feature>
<dbReference type="Gene3D" id="1.25.40.10">
    <property type="entry name" value="Tetratricopeptide repeat domain"/>
    <property type="match status" value="1"/>
</dbReference>
<dbReference type="RefSeq" id="WP_109014137.1">
    <property type="nucleotide sequence ID" value="NZ_BDOQ01000002.1"/>
</dbReference>
<evidence type="ECO:0000256" key="1">
    <source>
        <dbReference type="SAM" id="MobiDB-lite"/>
    </source>
</evidence>
<name>A0A2R5F4I2_9PROT</name>
<evidence type="ECO:0000313" key="3">
    <source>
        <dbReference type="Proteomes" id="UP000245081"/>
    </source>
</evidence>
<dbReference type="InterPro" id="IPR011990">
    <property type="entry name" value="TPR-like_helical_dom_sf"/>
</dbReference>
<dbReference type="SUPFAM" id="SSF56935">
    <property type="entry name" value="Porins"/>
    <property type="match status" value="1"/>
</dbReference>
<dbReference type="EMBL" id="BDOQ01000002">
    <property type="protein sequence ID" value="GBG12919.1"/>
    <property type="molecule type" value="Genomic_DNA"/>
</dbReference>
<protein>
    <submittedName>
        <fullName evidence="2">Uncharacterized protein</fullName>
    </submittedName>
</protein>
<feature type="compositionally biased region" description="Polar residues" evidence="1">
    <location>
        <begin position="180"/>
        <end position="189"/>
    </location>
</feature>
<proteinExistence type="predicted"/>